<evidence type="ECO:0000313" key="2">
    <source>
        <dbReference type="EMBL" id="QQZ50514.1"/>
    </source>
</evidence>
<dbReference type="Pfam" id="PF01011">
    <property type="entry name" value="PQQ"/>
    <property type="match status" value="1"/>
</dbReference>
<dbReference type="SUPFAM" id="SSF50998">
    <property type="entry name" value="Quinoprotein alcohol dehydrogenase-like"/>
    <property type="match status" value="1"/>
</dbReference>
<dbReference type="Gene3D" id="2.140.10.10">
    <property type="entry name" value="Quinoprotein alcohol dehydrogenase-like superfamily"/>
    <property type="match status" value="1"/>
</dbReference>
<accession>A0A974P3U4</accession>
<gene>
    <name evidence="2" type="ORF">JKL49_02820</name>
</gene>
<sequence>MALKAATGELAWGFQTTHHDVWDYDLPAQPTLASVTYQGVTSPAVIQTTKQGLLFTLNRDTGAP</sequence>
<dbReference type="EMBL" id="CP068570">
    <property type="protein sequence ID" value="QQZ50514.1"/>
    <property type="molecule type" value="Genomic_DNA"/>
</dbReference>
<dbReference type="AlphaFoldDB" id="A0A974P3U4"/>
<feature type="domain" description="Pyrrolo-quinoline quinone repeat" evidence="1">
    <location>
        <begin position="2"/>
        <end position="64"/>
    </location>
</feature>
<reference evidence="2" key="1">
    <citation type="submission" date="2021-01" db="EMBL/GenBank/DDBJ databases">
        <title>Genome sequence of Phenylobacterium sp. 20VBR1 isolated from a valley glaceir, Ny-Alesund, Svalbard.</title>
        <authorList>
            <person name="Thomas F.A."/>
            <person name="Krishnan K.P."/>
            <person name="Sinha R.K."/>
        </authorList>
    </citation>
    <scope>NUCLEOTIDE SEQUENCE</scope>
    <source>
        <strain evidence="2">20VBR1</strain>
    </source>
</reference>
<proteinExistence type="predicted"/>
<dbReference type="InterPro" id="IPR002372">
    <property type="entry name" value="PQQ_rpt_dom"/>
</dbReference>
<evidence type="ECO:0000259" key="1">
    <source>
        <dbReference type="Pfam" id="PF01011"/>
    </source>
</evidence>
<name>A0A974P3U4_9CAUL</name>
<organism evidence="2">
    <name type="scientific">Phenylobacterium glaciei</name>
    <dbReference type="NCBI Taxonomy" id="2803784"/>
    <lineage>
        <taxon>Bacteria</taxon>
        <taxon>Pseudomonadati</taxon>
        <taxon>Pseudomonadota</taxon>
        <taxon>Alphaproteobacteria</taxon>
        <taxon>Caulobacterales</taxon>
        <taxon>Caulobacteraceae</taxon>
        <taxon>Phenylobacterium</taxon>
    </lineage>
</organism>
<protein>
    <recommendedName>
        <fullName evidence="1">Pyrrolo-quinoline quinone repeat domain-containing protein</fullName>
    </recommendedName>
</protein>
<dbReference type="InterPro" id="IPR011047">
    <property type="entry name" value="Quinoprotein_ADH-like_sf"/>
</dbReference>